<dbReference type="Pfam" id="PF12680">
    <property type="entry name" value="SnoaL_2"/>
    <property type="match status" value="1"/>
</dbReference>
<proteinExistence type="predicted"/>
<evidence type="ECO:0000259" key="1">
    <source>
        <dbReference type="Pfam" id="PF12680"/>
    </source>
</evidence>
<organism evidence="2">
    <name type="scientific">freshwater metagenome</name>
    <dbReference type="NCBI Taxonomy" id="449393"/>
    <lineage>
        <taxon>unclassified sequences</taxon>
        <taxon>metagenomes</taxon>
        <taxon>ecological metagenomes</taxon>
    </lineage>
</organism>
<evidence type="ECO:0000313" key="2">
    <source>
        <dbReference type="EMBL" id="CAB4961972.1"/>
    </source>
</evidence>
<protein>
    <submittedName>
        <fullName evidence="2">Unannotated protein</fullName>
    </submittedName>
</protein>
<reference evidence="2" key="1">
    <citation type="submission" date="2020-05" db="EMBL/GenBank/DDBJ databases">
        <authorList>
            <person name="Chiriac C."/>
            <person name="Salcher M."/>
            <person name="Ghai R."/>
            <person name="Kavagutti S V."/>
        </authorList>
    </citation>
    <scope>NUCLEOTIDE SEQUENCE</scope>
</reference>
<name>A0A6J7L541_9ZZZZ</name>
<sequence length="101" mass="11191">METYFAATNAFDRDAVLATFTRNARVNDEGRLVSGLDEIAAWFDEIVAAYQPQFRLATSTVENEWLVVSTAVSGTFPGGEVRRAHRFLLSGARIAVLEIHD</sequence>
<dbReference type="AlphaFoldDB" id="A0A6J7L541"/>
<dbReference type="SUPFAM" id="SSF54427">
    <property type="entry name" value="NTF2-like"/>
    <property type="match status" value="1"/>
</dbReference>
<dbReference type="Gene3D" id="3.10.450.50">
    <property type="match status" value="1"/>
</dbReference>
<accession>A0A6J7L541</accession>
<dbReference type="EMBL" id="CAFBMK010000505">
    <property type="protein sequence ID" value="CAB4961972.1"/>
    <property type="molecule type" value="Genomic_DNA"/>
</dbReference>
<feature type="domain" description="SnoaL-like" evidence="1">
    <location>
        <begin position="2"/>
        <end position="82"/>
    </location>
</feature>
<dbReference type="InterPro" id="IPR032710">
    <property type="entry name" value="NTF2-like_dom_sf"/>
</dbReference>
<gene>
    <name evidence="2" type="ORF">UFOPK3564_04120</name>
</gene>
<dbReference type="InterPro" id="IPR037401">
    <property type="entry name" value="SnoaL-like"/>
</dbReference>